<gene>
    <name evidence="1" type="ORF">A3I92_03010</name>
</gene>
<dbReference type="Proteomes" id="UP000177676">
    <property type="component" value="Unassembled WGS sequence"/>
</dbReference>
<comment type="caution">
    <text evidence="1">The sequence shown here is derived from an EMBL/GenBank/DDBJ whole genome shotgun (WGS) entry which is preliminary data.</text>
</comment>
<dbReference type="EMBL" id="MGKS01000011">
    <property type="protein sequence ID" value="OGN32573.1"/>
    <property type="molecule type" value="Genomic_DNA"/>
</dbReference>
<name>A0A1F8H4Q5_9BACT</name>
<evidence type="ECO:0000313" key="2">
    <source>
        <dbReference type="Proteomes" id="UP000177676"/>
    </source>
</evidence>
<proteinExistence type="predicted"/>
<organism evidence="1 2">
    <name type="scientific">Candidatus Yanofskybacteria bacterium RIFCSPLOWO2_02_FULL_43_10b</name>
    <dbReference type="NCBI Taxonomy" id="1802704"/>
    <lineage>
        <taxon>Bacteria</taxon>
        <taxon>Candidatus Yanofskyibacteriota</taxon>
    </lineage>
</organism>
<accession>A0A1F8H4Q5</accession>
<dbReference type="AlphaFoldDB" id="A0A1F8H4Q5"/>
<evidence type="ECO:0000313" key="1">
    <source>
        <dbReference type="EMBL" id="OGN32573.1"/>
    </source>
</evidence>
<protein>
    <submittedName>
        <fullName evidence="1">Uncharacterized protein</fullName>
    </submittedName>
</protein>
<reference evidence="1 2" key="1">
    <citation type="journal article" date="2016" name="Nat. Commun.">
        <title>Thousands of microbial genomes shed light on interconnected biogeochemical processes in an aquifer system.</title>
        <authorList>
            <person name="Anantharaman K."/>
            <person name="Brown C.T."/>
            <person name="Hug L.A."/>
            <person name="Sharon I."/>
            <person name="Castelle C.J."/>
            <person name="Probst A.J."/>
            <person name="Thomas B.C."/>
            <person name="Singh A."/>
            <person name="Wilkins M.J."/>
            <person name="Karaoz U."/>
            <person name="Brodie E.L."/>
            <person name="Williams K.H."/>
            <person name="Hubbard S.S."/>
            <person name="Banfield J.F."/>
        </authorList>
    </citation>
    <scope>NUCLEOTIDE SEQUENCE [LARGE SCALE GENOMIC DNA]</scope>
</reference>
<sequence length="66" mass="7514">MAVRKLPGNMEKFLINLLADPKSAVKKLSKALVHIHMTYGGFQYIHLAYHKNGQLKTLLAFSKEIF</sequence>